<dbReference type="AlphaFoldDB" id="A0A653E6M1"/>
<reference evidence="1" key="1">
    <citation type="submission" date="2019-02" db="EMBL/GenBank/DDBJ databases">
        <authorList>
            <consortium name="Genoscope - CEA"/>
            <person name="William W."/>
        </authorList>
    </citation>
    <scope>NUCLEOTIDE SEQUENCE [LARGE SCALE GENOMIC DNA]</scope>
    <source>
        <strain evidence="1">YSy11</strain>
    </source>
</reference>
<dbReference type="RefSeq" id="WP_150548903.1">
    <property type="nucleotide sequence ID" value="NZ_LR215729.2"/>
</dbReference>
<organism evidence="1">
    <name type="scientific">Pseudomonas marincola</name>
    <dbReference type="NCBI Taxonomy" id="437900"/>
    <lineage>
        <taxon>Bacteria</taxon>
        <taxon>Pseudomonadati</taxon>
        <taxon>Pseudomonadota</taxon>
        <taxon>Gammaproteobacteria</taxon>
        <taxon>Pseudomonadales</taxon>
        <taxon>Pseudomonadaceae</taxon>
        <taxon>Pseudomonas</taxon>
    </lineage>
</organism>
<gene>
    <name evidence="1" type="ORF">PMYSY11_3373</name>
</gene>
<name>A0A653E6M1_9PSED</name>
<accession>A0A653E6M1</accession>
<protein>
    <submittedName>
        <fullName evidence="1">Uncharacterized protein</fullName>
    </submittedName>
</protein>
<dbReference type="EMBL" id="LR215729">
    <property type="protein sequence ID" value="VEV98417.1"/>
    <property type="molecule type" value="Genomic_DNA"/>
</dbReference>
<evidence type="ECO:0000313" key="1">
    <source>
        <dbReference type="EMBL" id="VEV98417.1"/>
    </source>
</evidence>
<sequence length="122" mass="13196">MFHLHALCLTFTGLITACLAERIGATGMDKSLIQPPMASATMGLTEIKAVSIERRLSQVGRNTQLLTRLVAKPGRSHQPSHFIAAAKTRHERVSFNVTSIKTMPAPHPGYVPGALLTLRIGI</sequence>
<proteinExistence type="predicted"/>